<dbReference type="EMBL" id="LXEY01000022">
    <property type="protein sequence ID" value="OAV59551.1"/>
    <property type="molecule type" value="Genomic_DNA"/>
</dbReference>
<accession>A0A1B7LWY8</accession>
<proteinExistence type="predicted"/>
<dbReference type="AlphaFoldDB" id="A0A1B7LWY8"/>
<evidence type="ECO:0000313" key="1">
    <source>
        <dbReference type="EMBL" id="OAV59551.1"/>
    </source>
</evidence>
<evidence type="ECO:0000313" key="2">
    <source>
        <dbReference type="Proteomes" id="UP000078292"/>
    </source>
</evidence>
<keyword evidence="2" id="KW-1185">Reference proteome</keyword>
<protein>
    <submittedName>
        <fullName evidence="1">Uncharacterized protein</fullName>
    </submittedName>
</protein>
<dbReference type="Proteomes" id="UP000078292">
    <property type="component" value="Unassembled WGS sequence"/>
</dbReference>
<gene>
    <name evidence="1" type="ORF">A6F49_17115</name>
</gene>
<organism evidence="1 2">
    <name type="scientific">Enteractinococcus helveticum</name>
    <dbReference type="NCBI Taxonomy" id="1837282"/>
    <lineage>
        <taxon>Bacteria</taxon>
        <taxon>Bacillati</taxon>
        <taxon>Actinomycetota</taxon>
        <taxon>Actinomycetes</taxon>
        <taxon>Micrococcales</taxon>
        <taxon>Micrococcaceae</taxon>
    </lineage>
</organism>
<comment type="caution">
    <text evidence="1">The sequence shown here is derived from an EMBL/GenBank/DDBJ whole genome shotgun (WGS) entry which is preliminary data.</text>
</comment>
<name>A0A1B7LWY8_9MICC</name>
<sequence length="63" mass="7577">MTNGQLGQIPPEVLVRKHYRESLGPTARSAQIEKKAKYMARNTMRIIRFLQRRRRQKQQIRNK</sequence>
<dbReference type="STRING" id="1837282.A6F49_17115"/>
<reference evidence="1 2" key="1">
    <citation type="submission" date="2016-04" db="EMBL/GenBank/DDBJ databases">
        <title>First whole genome shotgun sequence of the bacterium Enteractinococcus sp. strain UASWS1574.</title>
        <authorList>
            <person name="Crovadore J."/>
            <person name="Chablais R."/>
            <person name="Lefort F."/>
        </authorList>
    </citation>
    <scope>NUCLEOTIDE SEQUENCE [LARGE SCALE GENOMIC DNA]</scope>
    <source>
        <strain evidence="1 2">UASWS1574</strain>
    </source>
</reference>